<sequence>MLLHLSLKRHESIAYYLRGAIDLYVRETIGEWVIPATEEQRYSYAIKHDSELISNSPLRNVSVRLTQETLTNLDRVCAYHYRGRSWALRACIMYRLRSEYPFYDTWIQGGAHEAAIMD</sequence>
<proteinExistence type="predicted"/>
<name>E6K213_PARDN</name>
<comment type="caution">
    <text evidence="1">The sequence shown here is derived from an EMBL/GenBank/DDBJ whole genome shotgun (WGS) entry which is preliminary data.</text>
</comment>
<dbReference type="AlphaFoldDB" id="E6K213"/>
<dbReference type="HOGENOM" id="CLU_2070811_0_0_11"/>
<accession>E6K213</accession>
<gene>
    <name evidence="1" type="ORF">HMPREF0620_1486</name>
</gene>
<dbReference type="EMBL" id="AEON01000002">
    <property type="protein sequence ID" value="EFT82801.1"/>
    <property type="molecule type" value="Genomic_DNA"/>
</dbReference>
<evidence type="ECO:0000313" key="2">
    <source>
        <dbReference type="Proteomes" id="UP000004946"/>
    </source>
</evidence>
<reference evidence="1 2" key="1">
    <citation type="submission" date="2010-12" db="EMBL/GenBank/DDBJ databases">
        <authorList>
            <person name="Muzny D."/>
            <person name="Qin X."/>
            <person name="Buhay C."/>
            <person name="Dugan-Rocha S."/>
            <person name="Ding Y."/>
            <person name="Chen G."/>
            <person name="Hawes A."/>
            <person name="Holder M."/>
            <person name="Jhangiani S."/>
            <person name="Johnson A."/>
            <person name="Khan Z."/>
            <person name="Li Z."/>
            <person name="Liu W."/>
            <person name="Liu X."/>
            <person name="Perez L."/>
            <person name="Shen H."/>
            <person name="Wang Q."/>
            <person name="Watt J."/>
            <person name="Xi L."/>
            <person name="Xin Y."/>
            <person name="Zhou J."/>
            <person name="Deng J."/>
            <person name="Jiang H."/>
            <person name="Liu Y."/>
            <person name="Qu J."/>
            <person name="Song X.-Z."/>
            <person name="Zhang L."/>
            <person name="Villasana D."/>
            <person name="Johnson A."/>
            <person name="Liu J."/>
            <person name="Liyanage D."/>
            <person name="Lorensuhewa L."/>
            <person name="Robinson T."/>
            <person name="Song A."/>
            <person name="Song B.-B."/>
            <person name="Dinh H."/>
            <person name="Thornton R."/>
            <person name="Coyle M."/>
            <person name="Francisco L."/>
            <person name="Jackson L."/>
            <person name="Javaid M."/>
            <person name="Korchina V."/>
            <person name="Kovar C."/>
            <person name="Mata R."/>
            <person name="Mathew T."/>
            <person name="Ngo R."/>
            <person name="Nguyen L."/>
            <person name="Nguyen N."/>
            <person name="Okwuonu G."/>
            <person name="Ongeri F."/>
            <person name="Pham C."/>
            <person name="Simmons D."/>
            <person name="Wilczek-Boney K."/>
            <person name="Hale W."/>
            <person name="Jakkamsetti A."/>
            <person name="Pham P."/>
            <person name="Ruth R."/>
            <person name="San Lucas F."/>
            <person name="Warren J."/>
            <person name="Zhang J."/>
            <person name="Zhao Z."/>
            <person name="Zhou C."/>
            <person name="Zhu D."/>
            <person name="Lee S."/>
            <person name="Bess C."/>
            <person name="Blankenburg K."/>
            <person name="Forbes L."/>
            <person name="Fu Q."/>
            <person name="Gubbala S."/>
            <person name="Hirani K."/>
            <person name="Jayaseelan J.C."/>
            <person name="Lara F."/>
            <person name="Munidasa M."/>
            <person name="Palculict T."/>
            <person name="Patil S."/>
            <person name="Pu L.-L."/>
            <person name="Saada N."/>
            <person name="Tang L."/>
            <person name="Weissenberger G."/>
            <person name="Zhu Y."/>
            <person name="Hemphill L."/>
            <person name="Shang Y."/>
            <person name="Youmans B."/>
            <person name="Ayvaz T."/>
            <person name="Ross M."/>
            <person name="Santibanez J."/>
            <person name="Aqrawi P."/>
            <person name="Gross S."/>
            <person name="Joshi V."/>
            <person name="Fowler G."/>
            <person name="Nazareth L."/>
            <person name="Reid J."/>
            <person name="Worley K."/>
            <person name="Petrosino J."/>
            <person name="Highlander S."/>
            <person name="Gibbs R."/>
        </authorList>
    </citation>
    <scope>NUCLEOTIDE SEQUENCE [LARGE SCALE GENOMIC DNA]</scope>
    <source>
        <strain evidence="1 2">DSM 10105</strain>
    </source>
</reference>
<protein>
    <submittedName>
        <fullName evidence="1">Uncharacterized protein</fullName>
    </submittedName>
</protein>
<evidence type="ECO:0000313" key="1">
    <source>
        <dbReference type="EMBL" id="EFT82801.1"/>
    </source>
</evidence>
<dbReference type="Proteomes" id="UP000004946">
    <property type="component" value="Chromosome"/>
</dbReference>
<keyword evidence="2" id="KW-1185">Reference proteome</keyword>
<organism evidence="1 2">
    <name type="scientific">Parascardovia denticolens DSM 10105 = JCM 12538</name>
    <dbReference type="NCBI Taxonomy" id="864564"/>
    <lineage>
        <taxon>Bacteria</taxon>
        <taxon>Bacillati</taxon>
        <taxon>Actinomycetota</taxon>
        <taxon>Actinomycetes</taxon>
        <taxon>Bifidobacteriales</taxon>
        <taxon>Bifidobacteriaceae</taxon>
        <taxon>Parascardovia</taxon>
    </lineage>
</organism>